<dbReference type="PANTHER" id="PTHR43037">
    <property type="entry name" value="UNNAMED PRODUCT-RELATED"/>
    <property type="match status" value="1"/>
</dbReference>
<dbReference type="NCBIfam" id="TIGR01840">
    <property type="entry name" value="esterase_phb"/>
    <property type="match status" value="1"/>
</dbReference>
<feature type="non-terminal residue" evidence="3">
    <location>
        <position position="287"/>
    </location>
</feature>
<gene>
    <name evidence="3" type="ORF">BE17_02015</name>
</gene>
<dbReference type="GO" id="GO:0005576">
    <property type="term" value="C:extracellular region"/>
    <property type="evidence" value="ECO:0007669"/>
    <property type="project" value="InterPro"/>
</dbReference>
<dbReference type="EMBL" id="JEMB01002062">
    <property type="protein sequence ID" value="KYF83712.1"/>
    <property type="molecule type" value="Genomic_DNA"/>
</dbReference>
<protein>
    <recommendedName>
        <fullName evidence="5">Esterase</fullName>
    </recommendedName>
</protein>
<dbReference type="Pfam" id="PF10503">
    <property type="entry name" value="Esterase_PHB"/>
    <property type="match status" value="1"/>
</dbReference>
<organism evidence="3 4">
    <name type="scientific">Sorangium cellulosum</name>
    <name type="common">Polyangium cellulosum</name>
    <dbReference type="NCBI Taxonomy" id="56"/>
    <lineage>
        <taxon>Bacteria</taxon>
        <taxon>Pseudomonadati</taxon>
        <taxon>Myxococcota</taxon>
        <taxon>Polyangia</taxon>
        <taxon>Polyangiales</taxon>
        <taxon>Polyangiaceae</taxon>
        <taxon>Sorangium</taxon>
    </lineage>
</organism>
<evidence type="ECO:0000313" key="4">
    <source>
        <dbReference type="Proteomes" id="UP000075635"/>
    </source>
</evidence>
<dbReference type="PANTHER" id="PTHR43037:SF5">
    <property type="entry name" value="FERULOYL ESTERASE"/>
    <property type="match status" value="1"/>
</dbReference>
<dbReference type="InterPro" id="IPR050955">
    <property type="entry name" value="Plant_Biomass_Hydrol_Est"/>
</dbReference>
<dbReference type="Proteomes" id="UP000075635">
    <property type="component" value="Unassembled WGS sequence"/>
</dbReference>
<evidence type="ECO:0000256" key="1">
    <source>
        <dbReference type="ARBA" id="ARBA00022729"/>
    </source>
</evidence>
<reference evidence="3 4" key="1">
    <citation type="submission" date="2014-02" db="EMBL/GenBank/DDBJ databases">
        <title>The small core and large imbalanced accessory genome model reveals a collaborative survival strategy of Sorangium cellulosum strains in nature.</title>
        <authorList>
            <person name="Han K."/>
            <person name="Peng R."/>
            <person name="Blom J."/>
            <person name="Li Y.-Z."/>
        </authorList>
    </citation>
    <scope>NUCLEOTIDE SEQUENCE [LARGE SCALE GENOMIC DNA]</scope>
    <source>
        <strain evidence="3 4">So0011-07</strain>
    </source>
</reference>
<dbReference type="AlphaFoldDB" id="A0A150RU13"/>
<evidence type="ECO:0008006" key="5">
    <source>
        <dbReference type="Google" id="ProtNLM"/>
    </source>
</evidence>
<name>A0A150RU13_SORCE</name>
<sequence>MTMHVYVPDHVAPNPPILTLVHYCGGTASAVFGQARGGGIVDAADEHGFIMVVPSSGRCWDVVSNKTRTREGGGDSHAIRQMVKYAIDTYGGNADRVYATGDSSGGMMTELLLALYPDVFKAGAAFAGMPAGCRAANESGNNGGYSGACAGGSVTHTAQEWGDIARSLAPGYAGHRPRLQLFHGDADTIIRYPNHTEAIKQWSDVLGVSASPTSSDTGVRLGNHDATRQRWENECGYVVLDAFTSMGGDHGPSDALFPAEYVIPFLGLDKAGPVDPEIEECSGGAGG</sequence>
<dbReference type="InterPro" id="IPR029058">
    <property type="entry name" value="AB_hydrolase_fold"/>
</dbReference>
<keyword evidence="1" id="KW-0732">Signal</keyword>
<evidence type="ECO:0000256" key="2">
    <source>
        <dbReference type="ARBA" id="ARBA00022801"/>
    </source>
</evidence>
<proteinExistence type="predicted"/>
<comment type="caution">
    <text evidence="3">The sequence shown here is derived from an EMBL/GenBank/DDBJ whole genome shotgun (WGS) entry which is preliminary data.</text>
</comment>
<dbReference type="Gene3D" id="3.40.50.1820">
    <property type="entry name" value="alpha/beta hydrolase"/>
    <property type="match status" value="1"/>
</dbReference>
<keyword evidence="2" id="KW-0378">Hydrolase</keyword>
<dbReference type="GO" id="GO:0016787">
    <property type="term" value="F:hydrolase activity"/>
    <property type="evidence" value="ECO:0007669"/>
    <property type="project" value="UniProtKB-KW"/>
</dbReference>
<accession>A0A150RU13</accession>
<dbReference type="InterPro" id="IPR010126">
    <property type="entry name" value="Esterase_phb"/>
</dbReference>
<dbReference type="SUPFAM" id="SSF53474">
    <property type="entry name" value="alpha/beta-Hydrolases"/>
    <property type="match status" value="1"/>
</dbReference>
<evidence type="ECO:0000313" key="3">
    <source>
        <dbReference type="EMBL" id="KYF83712.1"/>
    </source>
</evidence>